<keyword evidence="1" id="KW-0812">Transmembrane</keyword>
<accession>A0A413UCX0</accession>
<feature type="transmembrane region" description="Helical" evidence="1">
    <location>
        <begin position="14"/>
        <end position="34"/>
    </location>
</feature>
<keyword evidence="1" id="KW-1133">Transmembrane helix</keyword>
<keyword evidence="1" id="KW-0472">Membrane</keyword>
<dbReference type="AlphaFoldDB" id="A0A413UCX0"/>
<gene>
    <name evidence="2" type="ORF">DW907_05175</name>
</gene>
<organism evidence="2 3">
    <name type="scientific">Holdemanella biformis</name>
    <dbReference type="NCBI Taxonomy" id="1735"/>
    <lineage>
        <taxon>Bacteria</taxon>
        <taxon>Bacillati</taxon>
        <taxon>Bacillota</taxon>
        <taxon>Erysipelotrichia</taxon>
        <taxon>Erysipelotrichales</taxon>
        <taxon>Erysipelotrichaceae</taxon>
        <taxon>Holdemanella</taxon>
    </lineage>
</organism>
<evidence type="ECO:0000313" key="2">
    <source>
        <dbReference type="EMBL" id="RHB07157.1"/>
    </source>
</evidence>
<name>A0A413UCX0_9FIRM</name>
<feature type="non-terminal residue" evidence="2">
    <location>
        <position position="1"/>
    </location>
</feature>
<dbReference type="RefSeq" id="WP_220414449.1">
    <property type="nucleotide sequence ID" value="NZ_QSGD01000015.1"/>
</dbReference>
<protein>
    <submittedName>
        <fullName evidence="2">Uncharacterized protein</fullName>
    </submittedName>
</protein>
<reference evidence="2 3" key="1">
    <citation type="submission" date="2018-08" db="EMBL/GenBank/DDBJ databases">
        <title>A genome reference for cultivated species of the human gut microbiota.</title>
        <authorList>
            <person name="Zou Y."/>
            <person name="Xue W."/>
            <person name="Luo G."/>
        </authorList>
    </citation>
    <scope>NUCLEOTIDE SEQUENCE [LARGE SCALE GENOMIC DNA]</scope>
    <source>
        <strain evidence="2 3">AM42-13AC</strain>
    </source>
</reference>
<evidence type="ECO:0000313" key="3">
    <source>
        <dbReference type="Proteomes" id="UP000285288"/>
    </source>
</evidence>
<proteinExistence type="predicted"/>
<comment type="caution">
    <text evidence="2">The sequence shown here is derived from an EMBL/GenBank/DDBJ whole genome shotgun (WGS) entry which is preliminary data.</text>
</comment>
<dbReference type="Proteomes" id="UP000285288">
    <property type="component" value="Unassembled WGS sequence"/>
</dbReference>
<dbReference type="EMBL" id="QSGD01000015">
    <property type="protein sequence ID" value="RHB07157.1"/>
    <property type="molecule type" value="Genomic_DNA"/>
</dbReference>
<sequence>SLWLLKVDLSLSSFIYSFFVFNFITYIVLLRQFALEKGGTKIMSEDMIKKKRANYQFIPIPSVG</sequence>
<evidence type="ECO:0000256" key="1">
    <source>
        <dbReference type="SAM" id="Phobius"/>
    </source>
</evidence>